<keyword evidence="2" id="KW-1185">Reference proteome</keyword>
<comment type="caution">
    <text evidence="1">The sequence shown here is derived from an EMBL/GenBank/DDBJ whole genome shotgun (WGS) entry which is preliminary data.</text>
</comment>
<accession>A0A508SR81</accession>
<dbReference type="AlphaFoldDB" id="A0A508SR81"/>
<dbReference type="OrthoDB" id="9937632at2"/>
<protein>
    <submittedName>
        <fullName evidence="1">Uncharacterized protein</fullName>
    </submittedName>
</protein>
<sequence length="78" mass="9080">MAAEPAIEPSEELAVLIRRAERATADAYRLIGENDRWRLRVMQQFDHMFELGAEFRLLGRVENPIRKSEDVKPLDVRS</sequence>
<reference evidence="1" key="1">
    <citation type="submission" date="2019-02" db="EMBL/GenBank/DDBJ databases">
        <authorList>
            <person name="Pothier F.J."/>
        </authorList>
    </citation>
    <scope>NUCLEOTIDE SEQUENCE</scope>
    <source>
        <strain evidence="1">CI-1B</strain>
    </source>
</reference>
<dbReference type="RefSeq" id="WP_139482596.1">
    <property type="nucleotide sequence ID" value="NZ_CAADFB020000021.1"/>
</dbReference>
<organism evidence="1 2">
    <name type="scientific">Bradyrhizobium ivorense</name>
    <dbReference type="NCBI Taxonomy" id="2511166"/>
    <lineage>
        <taxon>Bacteria</taxon>
        <taxon>Pseudomonadati</taxon>
        <taxon>Pseudomonadota</taxon>
        <taxon>Alphaproteobacteria</taxon>
        <taxon>Hyphomicrobiales</taxon>
        <taxon>Nitrobacteraceae</taxon>
        <taxon>Bradyrhizobium</taxon>
    </lineage>
</organism>
<gene>
    <name evidence="1" type="ORF">CI1B_02420</name>
</gene>
<name>A0A508SR81_9BRAD</name>
<proteinExistence type="predicted"/>
<dbReference type="EMBL" id="CAADFC020000004">
    <property type="protein sequence ID" value="VIO65145.1"/>
    <property type="molecule type" value="Genomic_DNA"/>
</dbReference>
<evidence type="ECO:0000313" key="1">
    <source>
        <dbReference type="EMBL" id="VIO65145.1"/>
    </source>
</evidence>
<dbReference type="Proteomes" id="UP000328092">
    <property type="component" value="Unassembled WGS sequence"/>
</dbReference>
<evidence type="ECO:0000313" key="2">
    <source>
        <dbReference type="Proteomes" id="UP000328092"/>
    </source>
</evidence>